<sequence length="312" mass="35526">MKENLAETRHLDKPRLHAVSRTAVKPAARPITAVRRKRYGLEIGRLMITVLLLGFSVLMIVPFLWMVSTSFKVNADVFRYPIDWIPDTWHLENYRQVWTGANPFYVYYWNSLKITGLTVAGNLLTSAMAGFAFAKLNFKGRSFLFLLYLSTLMIPGQVLLVPRFILFDWLHLLNTHYALILPGLFTVLGTFMMRQFFTSLPGELLEAARVDGAGYWRMFWQIGLPLTKPALVTLMILTFTWHWNDYESPLIFLRDKALYTIPLGLTNFVEEYGTNYVLLLAASVSALVPVLLVVLAGQKWIVEGIANTGLKG</sequence>
<feature type="transmembrane region" description="Helical" evidence="7">
    <location>
        <begin position="218"/>
        <end position="243"/>
    </location>
</feature>
<keyword evidence="10" id="KW-1185">Reference proteome</keyword>
<dbReference type="PROSITE" id="PS50928">
    <property type="entry name" value="ABC_TM1"/>
    <property type="match status" value="1"/>
</dbReference>
<name>A0AA96L952_9BACL</name>
<evidence type="ECO:0000259" key="8">
    <source>
        <dbReference type="PROSITE" id="PS50928"/>
    </source>
</evidence>
<feature type="domain" description="ABC transmembrane type-1" evidence="8">
    <location>
        <begin position="108"/>
        <end position="297"/>
    </location>
</feature>
<evidence type="ECO:0000313" key="10">
    <source>
        <dbReference type="Proteomes" id="UP001305702"/>
    </source>
</evidence>
<dbReference type="Pfam" id="PF00528">
    <property type="entry name" value="BPD_transp_1"/>
    <property type="match status" value="1"/>
</dbReference>
<dbReference type="GO" id="GO:0005886">
    <property type="term" value="C:plasma membrane"/>
    <property type="evidence" value="ECO:0007669"/>
    <property type="project" value="UniProtKB-SubCell"/>
</dbReference>
<proteinExistence type="inferred from homology"/>
<dbReference type="PANTHER" id="PTHR43744">
    <property type="entry name" value="ABC TRANSPORTER PERMEASE PROTEIN MG189-RELATED-RELATED"/>
    <property type="match status" value="1"/>
</dbReference>
<feature type="transmembrane region" description="Helical" evidence="7">
    <location>
        <begin position="177"/>
        <end position="197"/>
    </location>
</feature>
<evidence type="ECO:0000256" key="7">
    <source>
        <dbReference type="RuleBase" id="RU363032"/>
    </source>
</evidence>
<dbReference type="SUPFAM" id="SSF161098">
    <property type="entry name" value="MetI-like"/>
    <property type="match status" value="1"/>
</dbReference>
<comment type="subcellular location">
    <subcellularLocation>
        <location evidence="1 7">Cell membrane</location>
        <topology evidence="1 7">Multi-pass membrane protein</topology>
    </subcellularLocation>
</comment>
<accession>A0AA96L952</accession>
<evidence type="ECO:0000256" key="6">
    <source>
        <dbReference type="ARBA" id="ARBA00023136"/>
    </source>
</evidence>
<comment type="similarity">
    <text evidence="7">Belongs to the binding-protein-dependent transport system permease family.</text>
</comment>
<dbReference type="InterPro" id="IPR000515">
    <property type="entry name" value="MetI-like"/>
</dbReference>
<protein>
    <submittedName>
        <fullName evidence="9">Carbohydrate ABC transporter permease</fullName>
    </submittedName>
</protein>
<dbReference type="CDD" id="cd06261">
    <property type="entry name" value="TM_PBP2"/>
    <property type="match status" value="1"/>
</dbReference>
<keyword evidence="2 7" id="KW-0813">Transport</keyword>
<dbReference type="GO" id="GO:0055085">
    <property type="term" value="P:transmembrane transport"/>
    <property type="evidence" value="ECO:0007669"/>
    <property type="project" value="InterPro"/>
</dbReference>
<feature type="transmembrane region" description="Helical" evidence="7">
    <location>
        <begin position="276"/>
        <end position="296"/>
    </location>
</feature>
<evidence type="ECO:0000256" key="4">
    <source>
        <dbReference type="ARBA" id="ARBA00022692"/>
    </source>
</evidence>
<keyword evidence="3" id="KW-1003">Cell membrane</keyword>
<dbReference type="Gene3D" id="1.10.3720.10">
    <property type="entry name" value="MetI-like"/>
    <property type="match status" value="1"/>
</dbReference>
<dbReference type="RefSeq" id="WP_315602800.1">
    <property type="nucleotide sequence ID" value="NZ_CP130318.1"/>
</dbReference>
<dbReference type="PANTHER" id="PTHR43744:SF12">
    <property type="entry name" value="ABC TRANSPORTER PERMEASE PROTEIN MG189-RELATED"/>
    <property type="match status" value="1"/>
</dbReference>
<dbReference type="EMBL" id="CP130318">
    <property type="protein sequence ID" value="WNQ09033.1"/>
    <property type="molecule type" value="Genomic_DNA"/>
</dbReference>
<evidence type="ECO:0000256" key="3">
    <source>
        <dbReference type="ARBA" id="ARBA00022475"/>
    </source>
</evidence>
<evidence type="ECO:0000256" key="2">
    <source>
        <dbReference type="ARBA" id="ARBA00022448"/>
    </source>
</evidence>
<evidence type="ECO:0000256" key="1">
    <source>
        <dbReference type="ARBA" id="ARBA00004651"/>
    </source>
</evidence>
<organism evidence="9 10">
    <name type="scientific">Paenibacillus aurantius</name>
    <dbReference type="NCBI Taxonomy" id="2918900"/>
    <lineage>
        <taxon>Bacteria</taxon>
        <taxon>Bacillati</taxon>
        <taxon>Bacillota</taxon>
        <taxon>Bacilli</taxon>
        <taxon>Bacillales</taxon>
        <taxon>Paenibacillaceae</taxon>
        <taxon>Paenibacillus</taxon>
    </lineage>
</organism>
<dbReference type="AlphaFoldDB" id="A0AA96L952"/>
<keyword evidence="4 7" id="KW-0812">Transmembrane</keyword>
<keyword evidence="5 7" id="KW-1133">Transmembrane helix</keyword>
<evidence type="ECO:0000256" key="5">
    <source>
        <dbReference type="ARBA" id="ARBA00022989"/>
    </source>
</evidence>
<dbReference type="Proteomes" id="UP001305702">
    <property type="component" value="Chromosome"/>
</dbReference>
<evidence type="ECO:0000313" key="9">
    <source>
        <dbReference type="EMBL" id="WNQ09033.1"/>
    </source>
</evidence>
<dbReference type="KEGG" id="paun:MJA45_15405"/>
<reference evidence="9 10" key="1">
    <citation type="submission" date="2022-02" db="EMBL/GenBank/DDBJ databases">
        <title>Paenibacillus sp. MBLB1776 Whole Genome Shotgun Sequencing.</title>
        <authorList>
            <person name="Hwang C.Y."/>
            <person name="Cho E.-S."/>
            <person name="Seo M.-J."/>
        </authorList>
    </citation>
    <scope>NUCLEOTIDE SEQUENCE [LARGE SCALE GENOMIC DNA]</scope>
    <source>
        <strain evidence="9 10">MBLB1776</strain>
    </source>
</reference>
<feature type="transmembrane region" description="Helical" evidence="7">
    <location>
        <begin position="46"/>
        <end position="67"/>
    </location>
</feature>
<gene>
    <name evidence="9" type="ORF">MJA45_15405</name>
</gene>
<keyword evidence="6 7" id="KW-0472">Membrane</keyword>
<feature type="transmembrane region" description="Helical" evidence="7">
    <location>
        <begin position="145"/>
        <end position="165"/>
    </location>
</feature>
<dbReference type="InterPro" id="IPR035906">
    <property type="entry name" value="MetI-like_sf"/>
</dbReference>
<feature type="transmembrane region" description="Helical" evidence="7">
    <location>
        <begin position="114"/>
        <end position="133"/>
    </location>
</feature>